<keyword evidence="1" id="KW-1133">Transmembrane helix</keyword>
<evidence type="ECO:0000256" key="1">
    <source>
        <dbReference type="SAM" id="Phobius"/>
    </source>
</evidence>
<gene>
    <name evidence="5" type="ORF">AC230_00790</name>
    <name evidence="4" type="ORF">AC230_07380</name>
    <name evidence="3" type="ORF">AC230_26865</name>
    <name evidence="2" type="ORF">AC230_26880</name>
</gene>
<feature type="transmembrane region" description="Helical" evidence="1">
    <location>
        <begin position="35"/>
        <end position="54"/>
    </location>
</feature>
<dbReference type="PATRIC" id="fig|1678637.3.peg.1605"/>
<organism evidence="4 6">
    <name type="scientific">Streptomyces caatingaensis</name>
    <dbReference type="NCBI Taxonomy" id="1678637"/>
    <lineage>
        <taxon>Bacteria</taxon>
        <taxon>Bacillati</taxon>
        <taxon>Actinomycetota</taxon>
        <taxon>Actinomycetes</taxon>
        <taxon>Kitasatosporales</taxon>
        <taxon>Streptomycetaceae</taxon>
        <taxon>Streptomyces</taxon>
    </lineage>
</organism>
<name>A0A0K9XIN8_9ACTN</name>
<keyword evidence="1" id="KW-0812">Transmembrane</keyword>
<evidence type="ECO:0000313" key="4">
    <source>
        <dbReference type="EMBL" id="KNB53254.1"/>
    </source>
</evidence>
<evidence type="ECO:0000313" key="6">
    <source>
        <dbReference type="Proteomes" id="UP000037288"/>
    </source>
</evidence>
<comment type="caution">
    <text evidence="4">The sequence shown here is derived from an EMBL/GenBank/DDBJ whole genome shotgun (WGS) entry which is preliminary data.</text>
</comment>
<evidence type="ECO:0000313" key="3">
    <source>
        <dbReference type="EMBL" id="KNB50277.1"/>
    </source>
</evidence>
<dbReference type="Proteomes" id="UP000037288">
    <property type="component" value="Unassembled WGS sequence"/>
</dbReference>
<sequence length="68" mass="7181">MARLEAFTDALALLPGVAAVVLIQMLLGGSDAQAIPAWVTAAFWGMGITQAVHLGRLQRATHHRTNSS</sequence>
<dbReference type="EMBL" id="LFXA01000001">
    <property type="protein sequence ID" value="KNB54443.1"/>
    <property type="molecule type" value="Genomic_DNA"/>
</dbReference>
<feature type="transmembrane region" description="Helical" evidence="1">
    <location>
        <begin position="12"/>
        <end position="29"/>
    </location>
</feature>
<reference evidence="4" key="2">
    <citation type="submission" date="2015-07" db="EMBL/GenBank/DDBJ databases">
        <title>MeaNS - Measles Nucleotide Surveillance Program.</title>
        <authorList>
            <person name="Tran T."/>
            <person name="Druce J."/>
        </authorList>
    </citation>
    <scope>NUCLEOTIDE SEQUENCE</scope>
    <source>
        <strain evidence="4">CMAA 1322</strain>
    </source>
</reference>
<dbReference type="EMBL" id="LFXA01000018">
    <property type="protein sequence ID" value="KNB48985.1"/>
    <property type="molecule type" value="Genomic_DNA"/>
</dbReference>
<protein>
    <submittedName>
        <fullName evidence="4">Uncharacterized protein</fullName>
    </submittedName>
</protein>
<evidence type="ECO:0000313" key="2">
    <source>
        <dbReference type="EMBL" id="KNB48985.1"/>
    </source>
</evidence>
<dbReference type="EMBL" id="LFXA01000017">
    <property type="protein sequence ID" value="KNB50277.1"/>
    <property type="molecule type" value="Genomic_DNA"/>
</dbReference>
<keyword evidence="6" id="KW-1185">Reference proteome</keyword>
<evidence type="ECO:0000313" key="5">
    <source>
        <dbReference type="EMBL" id="KNB54443.1"/>
    </source>
</evidence>
<accession>A0A0K9XIN8</accession>
<reference evidence="6" key="1">
    <citation type="submission" date="2015-07" db="EMBL/GenBank/DDBJ databases">
        <title>Draft genome sequence of Streptomyces sp. CMAA 1322, a bacterium isolated from Caatinga biome, from dry forest semiarid of Brazil.</title>
        <authorList>
            <person name="Santos S.N."/>
            <person name="Gacesa R."/>
            <person name="Taketani R.G."/>
            <person name="Long P.F."/>
            <person name="Melo I.S."/>
        </authorList>
    </citation>
    <scope>NUCLEOTIDE SEQUENCE [LARGE SCALE GENOMIC DNA]</scope>
    <source>
        <strain evidence="6">CMAA 1322</strain>
    </source>
</reference>
<proteinExistence type="predicted"/>
<dbReference type="AlphaFoldDB" id="A0A0K9XIN8"/>
<keyword evidence="1" id="KW-0472">Membrane</keyword>
<dbReference type="EMBL" id="LFXA01000003">
    <property type="protein sequence ID" value="KNB53254.1"/>
    <property type="molecule type" value="Genomic_DNA"/>
</dbReference>